<protein>
    <submittedName>
        <fullName evidence="4">DUF3365 domain-containing protein</fullName>
    </submittedName>
</protein>
<dbReference type="RefSeq" id="WP_187733494.1">
    <property type="nucleotide sequence ID" value="NZ_BMFN01000001.1"/>
</dbReference>
<feature type="domain" description="Tll0287-like" evidence="3">
    <location>
        <begin position="109"/>
        <end position="204"/>
    </location>
</feature>
<gene>
    <name evidence="4" type="ORF">H9L05_06510</name>
</gene>
<keyword evidence="5" id="KW-1185">Reference proteome</keyword>
<sequence>MRYGFCPLTGALLLLFGLLSACSSDQIEHIKDGKKIAIKLENMAVKRIMPADLLRATRWAGDSLTAHADRELRRVLTEKLDSGGIAAALPYCRPETFASVDSVAKVLEAMPRRLSQRPRNPQNQADLPPSQLRPDTARLVSRLNTEQFSYQRPLILTDQMCLRCHGELGKDLSATDYALIKQRYPADKSTGFRLGEPMGVWRVQLQRTGVAEFYTMKTRKIMKPRPKLF</sequence>
<feature type="signal peptide" evidence="2">
    <location>
        <begin position="1"/>
        <end position="21"/>
    </location>
</feature>
<feature type="chain" id="PRO_5028897309" evidence="2">
    <location>
        <begin position="22"/>
        <end position="229"/>
    </location>
</feature>
<evidence type="ECO:0000256" key="2">
    <source>
        <dbReference type="SAM" id="SignalP"/>
    </source>
</evidence>
<evidence type="ECO:0000313" key="4">
    <source>
        <dbReference type="EMBL" id="QNP53275.1"/>
    </source>
</evidence>
<reference evidence="4 5" key="1">
    <citation type="submission" date="2020-08" db="EMBL/GenBank/DDBJ databases">
        <title>Genome sequence of Hymenobacter qilianensis JCM 19763T.</title>
        <authorList>
            <person name="Hyun D.-W."/>
            <person name="Bae J.-W."/>
        </authorList>
    </citation>
    <scope>NUCLEOTIDE SEQUENCE [LARGE SCALE GENOMIC DNA]</scope>
    <source>
        <strain evidence="4 5">JCM 19763</strain>
    </source>
</reference>
<dbReference type="KEGG" id="hqi:H9L05_06510"/>
<proteinExistence type="predicted"/>
<evidence type="ECO:0000313" key="5">
    <source>
        <dbReference type="Proteomes" id="UP000516093"/>
    </source>
</evidence>
<dbReference type="Proteomes" id="UP000516093">
    <property type="component" value="Chromosome"/>
</dbReference>
<dbReference type="InterPro" id="IPR021796">
    <property type="entry name" value="Tll0287-like_dom"/>
</dbReference>
<feature type="region of interest" description="Disordered" evidence="1">
    <location>
        <begin position="113"/>
        <end position="134"/>
    </location>
</feature>
<dbReference type="PROSITE" id="PS51257">
    <property type="entry name" value="PROKAR_LIPOPROTEIN"/>
    <property type="match status" value="1"/>
</dbReference>
<dbReference type="EMBL" id="CP060784">
    <property type="protein sequence ID" value="QNP53275.1"/>
    <property type="molecule type" value="Genomic_DNA"/>
</dbReference>
<keyword evidence="2" id="KW-0732">Signal</keyword>
<dbReference type="Pfam" id="PF11845">
    <property type="entry name" value="Tll0287-like"/>
    <property type="match status" value="1"/>
</dbReference>
<dbReference type="AlphaFoldDB" id="A0A7H0GYA9"/>
<accession>A0A7H0GYA9</accession>
<organism evidence="4 5">
    <name type="scientific">Hymenobacter qilianensis</name>
    <dbReference type="NCBI Taxonomy" id="1385715"/>
    <lineage>
        <taxon>Bacteria</taxon>
        <taxon>Pseudomonadati</taxon>
        <taxon>Bacteroidota</taxon>
        <taxon>Cytophagia</taxon>
        <taxon>Cytophagales</taxon>
        <taxon>Hymenobacteraceae</taxon>
        <taxon>Hymenobacter</taxon>
    </lineage>
</organism>
<evidence type="ECO:0000259" key="3">
    <source>
        <dbReference type="Pfam" id="PF11845"/>
    </source>
</evidence>
<evidence type="ECO:0000256" key="1">
    <source>
        <dbReference type="SAM" id="MobiDB-lite"/>
    </source>
</evidence>
<name>A0A7H0GYA9_9BACT</name>